<sequence length="258" mass="29128">MSESKDILGLKPYGEALKIFVDQGAKGAINFLSKICTPAADEFGLMLQDKVRYWRICNLIKMAQKSQDKLKIDPTHHNLILNPRIANEIMNNSSWQDDENLLDMWAGLLVSSLSKKQNDDSKIIYIQTLKSLSTVQARIIKFICDEVIVGKDKNGLIVPLQHVETSLDKLFSISNTSDIHRLDREIDNLRGLSLITDALNNSIVSGFHENMDNIQDIKFIPSPFLLHLNAAVNGQNDTEHYYNSIGHFHALNTNRSVL</sequence>
<reference evidence="1 2" key="1">
    <citation type="submission" date="2020-08" db="EMBL/GenBank/DDBJ databases">
        <title>Croceimicrobium hydrocarbonivorans gen. nov., sp. nov., a novel marine bacterium isolated from a bacterial consortium that degrades polyethylene terephthalate.</title>
        <authorList>
            <person name="Liu R."/>
        </authorList>
    </citation>
    <scope>NUCLEOTIDE SEQUENCE [LARGE SCALE GENOMIC DNA]</scope>
    <source>
        <strain evidence="1 2">A20-9</strain>
    </source>
</reference>
<dbReference type="RefSeq" id="WP_210757340.1">
    <property type="nucleotide sequence ID" value="NZ_CP060139.1"/>
</dbReference>
<dbReference type="InterPro" id="IPR025506">
    <property type="entry name" value="Abi_alpha"/>
</dbReference>
<dbReference type="Proteomes" id="UP000516305">
    <property type="component" value="Chromosome"/>
</dbReference>
<organism evidence="1 2">
    <name type="scientific">Croceimicrobium hydrocarbonivorans</name>
    <dbReference type="NCBI Taxonomy" id="2761580"/>
    <lineage>
        <taxon>Bacteria</taxon>
        <taxon>Pseudomonadati</taxon>
        <taxon>Bacteroidota</taxon>
        <taxon>Flavobacteriia</taxon>
        <taxon>Flavobacteriales</taxon>
        <taxon>Owenweeksiaceae</taxon>
        <taxon>Croceimicrobium</taxon>
    </lineage>
</organism>
<evidence type="ECO:0000313" key="2">
    <source>
        <dbReference type="Proteomes" id="UP000516305"/>
    </source>
</evidence>
<keyword evidence="2" id="KW-1185">Reference proteome</keyword>
<dbReference type="EMBL" id="CP060139">
    <property type="protein sequence ID" value="QNR22773.1"/>
    <property type="molecule type" value="Genomic_DNA"/>
</dbReference>
<dbReference type="KEGG" id="chyd:H4K34_10310"/>
<gene>
    <name evidence="1" type="ORF">H4K34_10310</name>
</gene>
<name>A0A7H0VAM5_9FLAO</name>
<dbReference type="AlphaFoldDB" id="A0A7H0VAM5"/>
<protein>
    <submittedName>
        <fullName evidence="1">DUF4393 domain-containing protein</fullName>
    </submittedName>
</protein>
<evidence type="ECO:0000313" key="1">
    <source>
        <dbReference type="EMBL" id="QNR22773.1"/>
    </source>
</evidence>
<proteinExistence type="predicted"/>
<accession>A0A7H0VAM5</accession>
<dbReference type="Pfam" id="PF14337">
    <property type="entry name" value="Abi_alpha"/>
    <property type="match status" value="1"/>
</dbReference>